<organism evidence="2 3">
    <name type="scientific">Jaapia argillacea MUCL 33604</name>
    <dbReference type="NCBI Taxonomy" id="933084"/>
    <lineage>
        <taxon>Eukaryota</taxon>
        <taxon>Fungi</taxon>
        <taxon>Dikarya</taxon>
        <taxon>Basidiomycota</taxon>
        <taxon>Agaricomycotina</taxon>
        <taxon>Agaricomycetes</taxon>
        <taxon>Agaricomycetidae</taxon>
        <taxon>Jaapiales</taxon>
        <taxon>Jaapiaceae</taxon>
        <taxon>Jaapia</taxon>
    </lineage>
</organism>
<dbReference type="OrthoDB" id="2643663at2759"/>
<keyword evidence="1" id="KW-1133">Transmembrane helix</keyword>
<proteinExistence type="predicted"/>
<reference evidence="3" key="1">
    <citation type="journal article" date="2014" name="Proc. Natl. Acad. Sci. U.S.A.">
        <title>Extensive sampling of basidiomycete genomes demonstrates inadequacy of the white-rot/brown-rot paradigm for wood decay fungi.</title>
        <authorList>
            <person name="Riley R."/>
            <person name="Salamov A.A."/>
            <person name="Brown D.W."/>
            <person name="Nagy L.G."/>
            <person name="Floudas D."/>
            <person name="Held B.W."/>
            <person name="Levasseur A."/>
            <person name="Lombard V."/>
            <person name="Morin E."/>
            <person name="Otillar R."/>
            <person name="Lindquist E.A."/>
            <person name="Sun H."/>
            <person name="LaButti K.M."/>
            <person name="Schmutz J."/>
            <person name="Jabbour D."/>
            <person name="Luo H."/>
            <person name="Baker S.E."/>
            <person name="Pisabarro A.G."/>
            <person name="Walton J.D."/>
            <person name="Blanchette R.A."/>
            <person name="Henrissat B."/>
            <person name="Martin F."/>
            <person name="Cullen D."/>
            <person name="Hibbett D.S."/>
            <person name="Grigoriev I.V."/>
        </authorList>
    </citation>
    <scope>NUCLEOTIDE SEQUENCE [LARGE SCALE GENOMIC DNA]</scope>
    <source>
        <strain evidence="3">MUCL 33604</strain>
    </source>
</reference>
<gene>
    <name evidence="2" type="ORF">JAAARDRAFT_189869</name>
</gene>
<protein>
    <submittedName>
        <fullName evidence="2">Uncharacterized protein</fullName>
    </submittedName>
</protein>
<evidence type="ECO:0000313" key="3">
    <source>
        <dbReference type="Proteomes" id="UP000027265"/>
    </source>
</evidence>
<dbReference type="InParanoid" id="A0A067Q688"/>
<evidence type="ECO:0000313" key="2">
    <source>
        <dbReference type="EMBL" id="KDQ62568.1"/>
    </source>
</evidence>
<name>A0A067Q688_9AGAM</name>
<dbReference type="EMBL" id="KL197711">
    <property type="protein sequence ID" value="KDQ62568.1"/>
    <property type="molecule type" value="Genomic_DNA"/>
</dbReference>
<dbReference type="AlphaFoldDB" id="A0A067Q688"/>
<sequence length="165" mass="18258">MSRIFDDLAKTILSFTIYSFLQSSGDDFKVVCAYLTERRKMDLNVILALFAVAVATDSRGIAASAGTLLLFTNNLRNAYEAHSPLELKERIEAVGYRHFAILDAVPVVGILGLMMMHAIQHVEDPFLGVGCVILGYLPALVGWVVHVVGCVVKKYQGWKRDRSQV</sequence>
<dbReference type="Proteomes" id="UP000027265">
    <property type="component" value="Unassembled WGS sequence"/>
</dbReference>
<keyword evidence="3" id="KW-1185">Reference proteome</keyword>
<feature type="transmembrane region" description="Helical" evidence="1">
    <location>
        <begin position="99"/>
        <end position="120"/>
    </location>
</feature>
<accession>A0A067Q688</accession>
<dbReference type="HOGENOM" id="CLU_109458_0_0_1"/>
<evidence type="ECO:0000256" key="1">
    <source>
        <dbReference type="SAM" id="Phobius"/>
    </source>
</evidence>
<keyword evidence="1" id="KW-0472">Membrane</keyword>
<keyword evidence="1" id="KW-0812">Transmembrane</keyword>
<feature type="transmembrane region" description="Helical" evidence="1">
    <location>
        <begin position="126"/>
        <end position="152"/>
    </location>
</feature>